<sequence length="383" mass="43100">MVNYSKPQNTMIPRTCTIDDDFVYSPQATNKVMIRYVEEPNFCTNPGSHNCSPREITDLQASSTRNAHAMGVVSHQLPNSHLNCNLNSPPCGITQYSDEHSANSVFDSRNENPERMGYSSKNDSERQLNIDTYCHGRARQHPQIRPSGINYSPIPHIDAAIQASQKHVCGQNQIPNTQSEWETGVQQRSDCSVGYTIKSNHGAIPSINNDHCTNNVYCSNAQIDCSQTDGIGCKKVRIEERSSMNGILDYTRHTESDTTSWHHRDHQPGVSFSPKDNELRLPIFSSLVNALSESDGIWPYTANGISFFISDRETREALGITLAPDVIAHMVKYYAIRNQPLEEDIYSISSKYSVSADKIKSWFEIQNKYDNEARDSSNRARCI</sequence>
<dbReference type="Proteomes" id="UP000031668">
    <property type="component" value="Unassembled WGS sequence"/>
</dbReference>
<comment type="caution">
    <text evidence="1">The sequence shown here is derived from an EMBL/GenBank/DDBJ whole genome shotgun (WGS) entry which is preliminary data.</text>
</comment>
<evidence type="ECO:0000313" key="2">
    <source>
        <dbReference type="Proteomes" id="UP000031668"/>
    </source>
</evidence>
<keyword evidence="2" id="KW-1185">Reference proteome</keyword>
<protein>
    <submittedName>
        <fullName evidence="1">Uncharacterized protein</fullName>
    </submittedName>
</protein>
<dbReference type="AlphaFoldDB" id="A0A0C2J175"/>
<reference evidence="1 2" key="1">
    <citation type="journal article" date="2014" name="Genome Biol. Evol.">
        <title>The genome of the myxosporean Thelohanellus kitauei shows adaptations to nutrient acquisition within its fish host.</title>
        <authorList>
            <person name="Yang Y."/>
            <person name="Xiong J."/>
            <person name="Zhou Z."/>
            <person name="Huo F."/>
            <person name="Miao W."/>
            <person name="Ran C."/>
            <person name="Liu Y."/>
            <person name="Zhang J."/>
            <person name="Feng J."/>
            <person name="Wang M."/>
            <person name="Wang M."/>
            <person name="Wang L."/>
            <person name="Yao B."/>
        </authorList>
    </citation>
    <scope>NUCLEOTIDE SEQUENCE [LARGE SCALE GENOMIC DNA]</scope>
    <source>
        <strain evidence="1">Wuqing</strain>
    </source>
</reference>
<evidence type="ECO:0000313" key="1">
    <source>
        <dbReference type="EMBL" id="KII71529.1"/>
    </source>
</evidence>
<accession>A0A0C2J175</accession>
<gene>
    <name evidence="1" type="ORF">RF11_02979</name>
</gene>
<name>A0A0C2J175_THEKT</name>
<dbReference type="EMBL" id="JWZT01001726">
    <property type="protein sequence ID" value="KII71529.1"/>
    <property type="molecule type" value="Genomic_DNA"/>
</dbReference>
<proteinExistence type="predicted"/>
<organism evidence="1 2">
    <name type="scientific">Thelohanellus kitauei</name>
    <name type="common">Myxosporean</name>
    <dbReference type="NCBI Taxonomy" id="669202"/>
    <lineage>
        <taxon>Eukaryota</taxon>
        <taxon>Metazoa</taxon>
        <taxon>Cnidaria</taxon>
        <taxon>Myxozoa</taxon>
        <taxon>Myxosporea</taxon>
        <taxon>Bivalvulida</taxon>
        <taxon>Platysporina</taxon>
        <taxon>Myxobolidae</taxon>
        <taxon>Thelohanellus</taxon>
    </lineage>
</organism>